<evidence type="ECO:0000256" key="9">
    <source>
        <dbReference type="ARBA" id="ARBA00023136"/>
    </source>
</evidence>
<keyword evidence="4" id="KW-0349">Heme</keyword>
<dbReference type="GO" id="GO:0005506">
    <property type="term" value="F:iron ion binding"/>
    <property type="evidence" value="ECO:0007669"/>
    <property type="project" value="InterPro"/>
</dbReference>
<dbReference type="OrthoDB" id="1103324at2759"/>
<dbReference type="PANTHER" id="PTHR47943:SF8">
    <property type="entry name" value="CYTOCHROME P450"/>
    <property type="match status" value="1"/>
</dbReference>
<evidence type="ECO:0008006" key="12">
    <source>
        <dbReference type="Google" id="ProtNLM"/>
    </source>
</evidence>
<comment type="subcellular location">
    <subcellularLocation>
        <location evidence="2">Membrane</location>
    </subcellularLocation>
</comment>
<keyword evidence="6" id="KW-0560">Oxidoreductase</keyword>
<reference evidence="11" key="1">
    <citation type="journal article" date="2017" name="Front. Plant Sci.">
        <title>Climate Clever Clovers: New Paradigm to Reduce the Environmental Footprint of Ruminants by Breeding Low Methanogenic Forages Utilizing Haplotype Variation.</title>
        <authorList>
            <person name="Kaur P."/>
            <person name="Appels R."/>
            <person name="Bayer P.E."/>
            <person name="Keeble-Gagnere G."/>
            <person name="Wang J."/>
            <person name="Hirakawa H."/>
            <person name="Shirasawa K."/>
            <person name="Vercoe P."/>
            <person name="Stefanova K."/>
            <person name="Durmic Z."/>
            <person name="Nichols P."/>
            <person name="Revell C."/>
            <person name="Isobe S.N."/>
            <person name="Edwards D."/>
            <person name="Erskine W."/>
        </authorList>
    </citation>
    <scope>NUCLEOTIDE SEQUENCE [LARGE SCALE GENOMIC DNA]</scope>
    <source>
        <strain evidence="11">cv. Daliak</strain>
    </source>
</reference>
<dbReference type="GO" id="GO:0016705">
    <property type="term" value="F:oxidoreductase activity, acting on paired donors, with incorporation or reduction of molecular oxygen"/>
    <property type="evidence" value="ECO:0007669"/>
    <property type="project" value="InterPro"/>
</dbReference>
<comment type="cofactor">
    <cofactor evidence="1">
        <name>heme</name>
        <dbReference type="ChEBI" id="CHEBI:30413"/>
    </cofactor>
</comment>
<sequence length="207" mass="24250">MSEVLGGRTLDQLCPLRQQETLRFLRLLQKKGEAREAVDVGDELMTLTNSIITRMTMRKTFGSENDICDVKEIRKMVIDTSSEFAGKFNVSDFIWFFKNFDFHGMNKRLKEIRDKFDTMMERVIKEHQEEKKKRGEGGDHVRDLLDILLEIQEDESNEIKLTNENVKSFILSRITSILFCLKKTSILFIHQSSNEPNKIYKLIHLNS</sequence>
<keyword evidence="11" id="KW-1185">Reference proteome</keyword>
<keyword evidence="5" id="KW-0479">Metal-binding</keyword>
<dbReference type="Gene3D" id="1.10.630.10">
    <property type="entry name" value="Cytochrome P450"/>
    <property type="match status" value="1"/>
</dbReference>
<evidence type="ECO:0000256" key="5">
    <source>
        <dbReference type="ARBA" id="ARBA00022723"/>
    </source>
</evidence>
<protein>
    <recommendedName>
        <fullName evidence="12">Cytochrome P450</fullName>
    </recommendedName>
</protein>
<dbReference type="Proteomes" id="UP000242715">
    <property type="component" value="Unassembled WGS sequence"/>
</dbReference>
<keyword evidence="7" id="KW-0408">Iron</keyword>
<keyword evidence="9" id="KW-0472">Membrane</keyword>
<dbReference type="PANTHER" id="PTHR47943">
    <property type="entry name" value="CYTOCHROME P450 93A3-LIKE"/>
    <property type="match status" value="1"/>
</dbReference>
<dbReference type="GO" id="GO:0020037">
    <property type="term" value="F:heme binding"/>
    <property type="evidence" value="ECO:0007669"/>
    <property type="project" value="InterPro"/>
</dbReference>
<dbReference type="InterPro" id="IPR036396">
    <property type="entry name" value="Cyt_P450_sf"/>
</dbReference>
<dbReference type="InterPro" id="IPR001128">
    <property type="entry name" value="Cyt_P450"/>
</dbReference>
<dbReference type="GO" id="GO:0016020">
    <property type="term" value="C:membrane"/>
    <property type="evidence" value="ECO:0007669"/>
    <property type="project" value="UniProtKB-SubCell"/>
</dbReference>
<evidence type="ECO:0000256" key="2">
    <source>
        <dbReference type="ARBA" id="ARBA00004370"/>
    </source>
</evidence>
<accession>A0A2Z6NNF8</accession>
<evidence type="ECO:0000256" key="3">
    <source>
        <dbReference type="ARBA" id="ARBA00010617"/>
    </source>
</evidence>
<keyword evidence="8" id="KW-0503">Monooxygenase</keyword>
<evidence type="ECO:0000256" key="1">
    <source>
        <dbReference type="ARBA" id="ARBA00001971"/>
    </source>
</evidence>
<gene>
    <name evidence="10" type="ORF">TSUD_370560</name>
</gene>
<proteinExistence type="inferred from homology"/>
<evidence type="ECO:0000256" key="4">
    <source>
        <dbReference type="ARBA" id="ARBA00022617"/>
    </source>
</evidence>
<dbReference type="Pfam" id="PF00067">
    <property type="entry name" value="p450"/>
    <property type="match status" value="1"/>
</dbReference>
<evidence type="ECO:0000313" key="10">
    <source>
        <dbReference type="EMBL" id="GAU31407.1"/>
    </source>
</evidence>
<dbReference type="EMBL" id="DF973454">
    <property type="protein sequence ID" value="GAU31407.1"/>
    <property type="molecule type" value="Genomic_DNA"/>
</dbReference>
<organism evidence="10 11">
    <name type="scientific">Trifolium subterraneum</name>
    <name type="common">Subterranean clover</name>
    <dbReference type="NCBI Taxonomy" id="3900"/>
    <lineage>
        <taxon>Eukaryota</taxon>
        <taxon>Viridiplantae</taxon>
        <taxon>Streptophyta</taxon>
        <taxon>Embryophyta</taxon>
        <taxon>Tracheophyta</taxon>
        <taxon>Spermatophyta</taxon>
        <taxon>Magnoliopsida</taxon>
        <taxon>eudicotyledons</taxon>
        <taxon>Gunneridae</taxon>
        <taxon>Pentapetalae</taxon>
        <taxon>rosids</taxon>
        <taxon>fabids</taxon>
        <taxon>Fabales</taxon>
        <taxon>Fabaceae</taxon>
        <taxon>Papilionoideae</taxon>
        <taxon>50 kb inversion clade</taxon>
        <taxon>NPAAA clade</taxon>
        <taxon>Hologalegina</taxon>
        <taxon>IRL clade</taxon>
        <taxon>Trifolieae</taxon>
        <taxon>Trifolium</taxon>
    </lineage>
</organism>
<evidence type="ECO:0000256" key="6">
    <source>
        <dbReference type="ARBA" id="ARBA00023002"/>
    </source>
</evidence>
<dbReference type="SUPFAM" id="SSF48264">
    <property type="entry name" value="Cytochrome P450"/>
    <property type="match status" value="1"/>
</dbReference>
<dbReference type="AlphaFoldDB" id="A0A2Z6NNF8"/>
<evidence type="ECO:0000256" key="7">
    <source>
        <dbReference type="ARBA" id="ARBA00023004"/>
    </source>
</evidence>
<evidence type="ECO:0000256" key="8">
    <source>
        <dbReference type="ARBA" id="ARBA00023033"/>
    </source>
</evidence>
<evidence type="ECO:0000313" key="11">
    <source>
        <dbReference type="Proteomes" id="UP000242715"/>
    </source>
</evidence>
<name>A0A2Z6NNF8_TRISU</name>
<dbReference type="GO" id="GO:0004497">
    <property type="term" value="F:monooxygenase activity"/>
    <property type="evidence" value="ECO:0007669"/>
    <property type="project" value="UniProtKB-KW"/>
</dbReference>
<comment type="similarity">
    <text evidence="3">Belongs to the cytochrome P450 family.</text>
</comment>